<evidence type="ECO:0000256" key="5">
    <source>
        <dbReference type="ARBA" id="ARBA00008310"/>
    </source>
</evidence>
<dbReference type="InterPro" id="IPR050464">
    <property type="entry name" value="Zeta_carotene_desat/Oxidored"/>
</dbReference>
<dbReference type="InterPro" id="IPR002937">
    <property type="entry name" value="Amino_oxidase"/>
</dbReference>
<comment type="catalytic activity">
    <reaction evidence="1">
        <text>coproporphyrinogen III + 3 O2 = coproporphyrin III + 3 H2O2</text>
        <dbReference type="Rhea" id="RHEA:43436"/>
        <dbReference type="ChEBI" id="CHEBI:15379"/>
        <dbReference type="ChEBI" id="CHEBI:16240"/>
        <dbReference type="ChEBI" id="CHEBI:57309"/>
        <dbReference type="ChEBI" id="CHEBI:131725"/>
        <dbReference type="EC" id="1.3.3.15"/>
    </reaction>
    <physiologicalReaction direction="left-to-right" evidence="1">
        <dbReference type="Rhea" id="RHEA:43437"/>
    </physiologicalReaction>
</comment>
<evidence type="ECO:0000256" key="4">
    <source>
        <dbReference type="ARBA" id="ARBA00004744"/>
    </source>
</evidence>
<evidence type="ECO:0000256" key="12">
    <source>
        <dbReference type="SAM" id="MobiDB-lite"/>
    </source>
</evidence>
<comment type="similarity">
    <text evidence="5 11">Belongs to the protoporphyrinogen/coproporphyrinogen oxidase family. Coproporphyrinogen III oxidase subfamily.</text>
</comment>
<evidence type="ECO:0000259" key="13">
    <source>
        <dbReference type="Pfam" id="PF01593"/>
    </source>
</evidence>
<evidence type="ECO:0000256" key="3">
    <source>
        <dbReference type="ARBA" id="ARBA00002185"/>
    </source>
</evidence>
<dbReference type="Proteomes" id="UP000824166">
    <property type="component" value="Unassembled WGS sequence"/>
</dbReference>
<comment type="caution">
    <text evidence="14">The sequence shown here is derived from an EMBL/GenBank/DDBJ whole genome shotgun (WGS) entry which is preliminary data.</text>
</comment>
<comment type="subcellular location">
    <subcellularLocation>
        <location evidence="11">Cytoplasm</location>
    </subcellularLocation>
</comment>
<evidence type="ECO:0000313" key="14">
    <source>
        <dbReference type="EMBL" id="MBU8866272.1"/>
    </source>
</evidence>
<dbReference type="RefSeq" id="WP_216924090.1">
    <property type="nucleotide sequence ID" value="NZ_JAHOPC010000003.1"/>
</dbReference>
<proteinExistence type="inferred from homology"/>
<reference evidence="14 15" key="1">
    <citation type="submission" date="2021-06" db="EMBL/GenBank/DDBJ databases">
        <authorList>
            <person name="Jeong J.W."/>
        </authorList>
    </citation>
    <scope>NUCLEOTIDE SEQUENCE [LARGE SCALE GENOMIC DNA]</scope>
    <source>
        <strain evidence="14 15">MMS21-TAE1-1</strain>
    </source>
</reference>
<evidence type="ECO:0000256" key="9">
    <source>
        <dbReference type="ARBA" id="ARBA00022827"/>
    </source>
</evidence>
<dbReference type="EC" id="1.3.3.15" evidence="6 11"/>
<keyword evidence="8 11" id="KW-0285">Flavoprotein</keyword>
<keyword evidence="10 11" id="KW-0560">Oxidoreductase</keyword>
<evidence type="ECO:0000313" key="15">
    <source>
        <dbReference type="Proteomes" id="UP000824166"/>
    </source>
</evidence>
<dbReference type="InterPro" id="IPR004572">
    <property type="entry name" value="Protoporphyrinogen_oxidase"/>
</dbReference>
<dbReference type="Pfam" id="PF01593">
    <property type="entry name" value="Amino_oxidase"/>
    <property type="match status" value="1"/>
</dbReference>
<keyword evidence="11" id="KW-0350">Heme biosynthesis</keyword>
<feature type="region of interest" description="Disordered" evidence="12">
    <location>
        <begin position="1"/>
        <end position="24"/>
    </location>
</feature>
<name>A0ABS6I751_9MICC</name>
<sequence>MRGGHVHGKTKEAATTQPSPGPTAVVIGGGVSGLLAARELAMAGTSVTILEASEAWGGCVGGHTVAGLSLDSGAESFATRSTAVADLARELGLEGQIVSPHPGGAWVQLPDGPQELPKTGILGIPANPWDPEVRRSLGLSGALRASLDRWLPASLGTTSEVTSVSSLVRARMGKKVLERLVAPVVGGVHSADPGLLDVDMVAPGLRAGLKKHGSLAAAVAAQRKAAPGPGAGPAKAGSAVGGLKGGMNTLISALVKDLRDRGVDMLSGKGADSVSKTSNGWRVTAGDATYDVGRLVVALDGPAAVGLLETAVPELSGLRPAPGPLVSLVTMVVDLPELDGRPRGTGILVAPQTPGIRAKALTHATAKWDWLAEEAGPGTHVLRLSYGRREDADGGAPDVVMDDEELLAAALDDASALLTVPVTRADIVDWDVVRWAGALPFAAVGHKQRVEQVRKVCAAADGLTVVGGWLAGNGLAAVVADTRSQLAQGSRDIHPIS</sequence>
<keyword evidence="9 11" id="KW-0274">FAD</keyword>
<evidence type="ECO:0000256" key="6">
    <source>
        <dbReference type="ARBA" id="ARBA00012402"/>
    </source>
</evidence>
<evidence type="ECO:0000256" key="10">
    <source>
        <dbReference type="ARBA" id="ARBA00023002"/>
    </source>
</evidence>
<comment type="cofactor">
    <cofactor evidence="2 11">
        <name>FAD</name>
        <dbReference type="ChEBI" id="CHEBI:57692"/>
    </cofactor>
</comment>
<evidence type="ECO:0000256" key="8">
    <source>
        <dbReference type="ARBA" id="ARBA00022630"/>
    </source>
</evidence>
<feature type="domain" description="Amine oxidase" evidence="13">
    <location>
        <begin position="31"/>
        <end position="471"/>
    </location>
</feature>
<keyword evidence="15" id="KW-1185">Reference proteome</keyword>
<organism evidence="14 15">
    <name type="scientific">Paenarthrobacter aromaticivorans</name>
    <dbReference type="NCBI Taxonomy" id="2849150"/>
    <lineage>
        <taxon>Bacteria</taxon>
        <taxon>Bacillati</taxon>
        <taxon>Actinomycetota</taxon>
        <taxon>Actinomycetes</taxon>
        <taxon>Micrococcales</taxon>
        <taxon>Micrococcaceae</taxon>
        <taxon>Paenarthrobacter</taxon>
    </lineage>
</organism>
<gene>
    <name evidence="14" type="primary">hemG</name>
    <name evidence="14" type="ORF">KSW38_08230</name>
</gene>
<dbReference type="GO" id="GO:0004729">
    <property type="term" value="F:oxygen-dependent protoporphyrinogen oxidase activity"/>
    <property type="evidence" value="ECO:0007669"/>
    <property type="project" value="UniProtKB-EC"/>
</dbReference>
<dbReference type="EMBL" id="JAHOPC010000003">
    <property type="protein sequence ID" value="MBU8866272.1"/>
    <property type="molecule type" value="Genomic_DNA"/>
</dbReference>
<dbReference type="PANTHER" id="PTHR42923">
    <property type="entry name" value="PROTOPORPHYRINOGEN OXIDASE"/>
    <property type="match status" value="1"/>
</dbReference>
<evidence type="ECO:0000256" key="7">
    <source>
        <dbReference type="ARBA" id="ARBA00019046"/>
    </source>
</evidence>
<evidence type="ECO:0000256" key="1">
    <source>
        <dbReference type="ARBA" id="ARBA00001755"/>
    </source>
</evidence>
<evidence type="ECO:0000256" key="2">
    <source>
        <dbReference type="ARBA" id="ARBA00001974"/>
    </source>
</evidence>
<dbReference type="PANTHER" id="PTHR42923:SF3">
    <property type="entry name" value="PROTOPORPHYRINOGEN OXIDASE"/>
    <property type="match status" value="1"/>
</dbReference>
<protein>
    <recommendedName>
        <fullName evidence="7 11">Coproporphyrinogen III oxidase</fullName>
        <ecNumber evidence="6 11">1.3.3.15</ecNumber>
    </recommendedName>
</protein>
<comment type="function">
    <text evidence="3 11">Involved in coproporphyrin-dependent heme b biosynthesis. Catalyzes the oxidation of coproporphyrinogen III to coproporphyrin III.</text>
</comment>
<comment type="pathway">
    <text evidence="4 11">Porphyrin-containing compound metabolism; protoheme biosynthesis.</text>
</comment>
<keyword evidence="11" id="KW-0963">Cytoplasm</keyword>
<evidence type="ECO:0000256" key="11">
    <source>
        <dbReference type="RuleBase" id="RU364052"/>
    </source>
</evidence>
<dbReference type="NCBIfam" id="TIGR00562">
    <property type="entry name" value="proto_IX_ox"/>
    <property type="match status" value="1"/>
</dbReference>
<accession>A0ABS6I751</accession>